<gene>
    <name evidence="2" type="ORF">ISS99_04590</name>
</gene>
<evidence type="ECO:0000313" key="3">
    <source>
        <dbReference type="Proteomes" id="UP001430193"/>
    </source>
</evidence>
<dbReference type="Proteomes" id="UP001430193">
    <property type="component" value="Unassembled WGS sequence"/>
</dbReference>
<reference evidence="2" key="1">
    <citation type="submission" date="2020-10" db="EMBL/GenBank/DDBJ databases">
        <title>Phylogeny of dyella-like bacteria.</title>
        <authorList>
            <person name="Fu J."/>
        </authorList>
    </citation>
    <scope>NUCLEOTIDE SEQUENCE</scope>
    <source>
        <strain evidence="2">DHON07</strain>
    </source>
</reference>
<sequence length="118" mass="12102">MGMKRVLHAAIGVAIAVAAMPAAAWDGTATGKISQINGVGGLGGAPGNYDIRVYLAGQSTICPGAVDPTWGYINVSDPNYKGLLAMLLTAQASGKTVTLYTNKDSTGYCQIAYMAVMT</sequence>
<dbReference type="EMBL" id="JADIKF010000035">
    <property type="protein sequence ID" value="MBM7128793.1"/>
    <property type="molecule type" value="Genomic_DNA"/>
</dbReference>
<proteinExistence type="predicted"/>
<keyword evidence="3" id="KW-1185">Reference proteome</keyword>
<feature type="chain" id="PRO_5046659337" evidence="1">
    <location>
        <begin position="25"/>
        <end position="118"/>
    </location>
</feature>
<feature type="signal peptide" evidence="1">
    <location>
        <begin position="1"/>
        <end position="24"/>
    </location>
</feature>
<evidence type="ECO:0000256" key="1">
    <source>
        <dbReference type="SAM" id="SignalP"/>
    </source>
</evidence>
<keyword evidence="1" id="KW-0732">Signal</keyword>
<organism evidence="2 3">
    <name type="scientific">Dyella mobilis</name>
    <dbReference type="NCBI Taxonomy" id="1849582"/>
    <lineage>
        <taxon>Bacteria</taxon>
        <taxon>Pseudomonadati</taxon>
        <taxon>Pseudomonadota</taxon>
        <taxon>Gammaproteobacteria</taxon>
        <taxon>Lysobacterales</taxon>
        <taxon>Rhodanobacteraceae</taxon>
        <taxon>Dyella</taxon>
    </lineage>
</organism>
<protein>
    <submittedName>
        <fullName evidence="2">Uncharacterized protein</fullName>
    </submittedName>
</protein>
<comment type="caution">
    <text evidence="2">The sequence shown here is derived from an EMBL/GenBank/DDBJ whole genome shotgun (WGS) entry which is preliminary data.</text>
</comment>
<name>A0ABS2KC78_9GAMM</name>
<evidence type="ECO:0000313" key="2">
    <source>
        <dbReference type="EMBL" id="MBM7128793.1"/>
    </source>
</evidence>
<dbReference type="RefSeq" id="WP_204630408.1">
    <property type="nucleotide sequence ID" value="NZ_BSOC01000006.1"/>
</dbReference>
<accession>A0ABS2KC78</accession>